<dbReference type="SUPFAM" id="SSF82199">
    <property type="entry name" value="SET domain"/>
    <property type="match status" value="1"/>
</dbReference>
<dbReference type="InterPro" id="IPR036317">
    <property type="entry name" value="Cullin_homology_sf"/>
</dbReference>
<dbReference type="InterPro" id="IPR059120">
    <property type="entry name" value="Cullin-like_AB"/>
</dbReference>
<dbReference type="Pfam" id="PF25773">
    <property type="entry name" value="TPR_ANAPC2"/>
    <property type="match status" value="1"/>
</dbReference>
<keyword evidence="10" id="KW-1185">Reference proteome</keyword>
<dbReference type="OrthoDB" id="5581181at2759"/>
<protein>
    <recommendedName>
        <fullName evidence="1">Anaphase-promoting complex subunit 2</fullName>
    </recommendedName>
</protein>
<dbReference type="SMART" id="SM00182">
    <property type="entry name" value="CULLIN"/>
    <property type="match status" value="1"/>
</dbReference>
<reference evidence="9 10" key="1">
    <citation type="journal article" date="2020" name="IScience">
        <title>Genome Sequencing of the Endangered Kingdonia uniflora (Circaeasteraceae, Ranunculales) Reveals Potential Mechanisms of Evolutionary Specialization.</title>
        <authorList>
            <person name="Sun Y."/>
            <person name="Deng T."/>
            <person name="Zhang A."/>
            <person name="Moore M.J."/>
            <person name="Landis J.B."/>
            <person name="Lin N."/>
            <person name="Zhang H."/>
            <person name="Zhang X."/>
            <person name="Huang J."/>
            <person name="Zhang X."/>
            <person name="Sun H."/>
            <person name="Wang H."/>
        </authorList>
    </citation>
    <scope>NUCLEOTIDE SEQUENCE [LARGE SCALE GENOMIC DNA]</scope>
    <source>
        <strain evidence="9">TB1705</strain>
        <tissue evidence="9">Leaf</tissue>
    </source>
</reference>
<dbReference type="Pfam" id="PF08672">
    <property type="entry name" value="ANAPC2"/>
    <property type="match status" value="1"/>
</dbReference>
<dbReference type="PROSITE" id="PS50280">
    <property type="entry name" value="SET"/>
    <property type="match status" value="1"/>
</dbReference>
<dbReference type="PANTHER" id="PTHR45957">
    <property type="entry name" value="ANAPHASE-PROMOTING COMPLEX SUBUNIT 2"/>
    <property type="match status" value="1"/>
</dbReference>
<evidence type="ECO:0000259" key="8">
    <source>
        <dbReference type="PROSITE" id="PS50280"/>
    </source>
</evidence>
<keyword evidence="5" id="KW-0131">Cell cycle</keyword>
<dbReference type="Gene3D" id="1.20.1310.10">
    <property type="entry name" value="Cullin Repeats"/>
    <property type="match status" value="1"/>
</dbReference>
<dbReference type="InterPro" id="IPR057975">
    <property type="entry name" value="TPR_ANAPC2"/>
</dbReference>
<name>A0A7J7L1P7_9MAGN</name>
<dbReference type="CDD" id="cd20071">
    <property type="entry name" value="SET_SMYD"/>
    <property type="match status" value="1"/>
</dbReference>
<dbReference type="AlphaFoldDB" id="A0A7J7L1P7"/>
<evidence type="ECO:0000256" key="1">
    <source>
        <dbReference type="ARBA" id="ARBA00016068"/>
    </source>
</evidence>
<evidence type="ECO:0000256" key="5">
    <source>
        <dbReference type="ARBA" id="ARBA00023306"/>
    </source>
</evidence>
<evidence type="ECO:0000256" key="2">
    <source>
        <dbReference type="ARBA" id="ARBA00022618"/>
    </source>
</evidence>
<organism evidence="9 10">
    <name type="scientific">Kingdonia uniflora</name>
    <dbReference type="NCBI Taxonomy" id="39325"/>
    <lineage>
        <taxon>Eukaryota</taxon>
        <taxon>Viridiplantae</taxon>
        <taxon>Streptophyta</taxon>
        <taxon>Embryophyta</taxon>
        <taxon>Tracheophyta</taxon>
        <taxon>Spermatophyta</taxon>
        <taxon>Magnoliopsida</taxon>
        <taxon>Ranunculales</taxon>
        <taxon>Circaeasteraceae</taxon>
        <taxon>Kingdonia</taxon>
    </lineage>
</organism>
<dbReference type="GO" id="GO:0031625">
    <property type="term" value="F:ubiquitin protein ligase binding"/>
    <property type="evidence" value="ECO:0007669"/>
    <property type="project" value="InterPro"/>
</dbReference>
<accession>A0A7J7L1P7</accession>
<gene>
    <name evidence="9" type="ORF">GIB67_035051</name>
</gene>
<dbReference type="InterPro" id="IPR001214">
    <property type="entry name" value="SET_dom"/>
</dbReference>
<proteinExistence type="inferred from homology"/>
<evidence type="ECO:0000256" key="4">
    <source>
        <dbReference type="ARBA" id="ARBA00022786"/>
    </source>
</evidence>
<comment type="similarity">
    <text evidence="6">Belongs to the cullin family.</text>
</comment>
<dbReference type="SUPFAM" id="SSF75632">
    <property type="entry name" value="Cullin homology domain"/>
    <property type="match status" value="1"/>
</dbReference>
<feature type="domain" description="Cullin family profile" evidence="7">
    <location>
        <begin position="291"/>
        <end position="523"/>
    </location>
</feature>
<evidence type="ECO:0000313" key="9">
    <source>
        <dbReference type="EMBL" id="KAF6136492.1"/>
    </source>
</evidence>
<dbReference type="InterPro" id="IPR036388">
    <property type="entry name" value="WH-like_DNA-bd_sf"/>
</dbReference>
<dbReference type="PANTHER" id="PTHR45957:SF1">
    <property type="entry name" value="ANAPHASE-PROMOTING COMPLEX SUBUNIT 2"/>
    <property type="match status" value="1"/>
</dbReference>
<keyword evidence="4" id="KW-0833">Ubl conjugation pathway</keyword>
<dbReference type="GO" id="GO:0005680">
    <property type="term" value="C:anaphase-promoting complex"/>
    <property type="evidence" value="ECO:0007669"/>
    <property type="project" value="TreeGrafter"/>
</dbReference>
<feature type="domain" description="SET" evidence="8">
    <location>
        <begin position="719"/>
        <end position="833"/>
    </location>
</feature>
<dbReference type="InterPro" id="IPR014786">
    <property type="entry name" value="ANAPC2_C"/>
</dbReference>
<dbReference type="GO" id="GO:0007091">
    <property type="term" value="P:metaphase/anaphase transition of mitotic cell cycle"/>
    <property type="evidence" value="ECO:0007669"/>
    <property type="project" value="TreeGrafter"/>
</dbReference>
<dbReference type="GO" id="GO:0006511">
    <property type="term" value="P:ubiquitin-dependent protein catabolic process"/>
    <property type="evidence" value="ECO:0007669"/>
    <property type="project" value="InterPro"/>
</dbReference>
<dbReference type="Gene3D" id="3.30.230.130">
    <property type="entry name" value="Cullin, Chain C, Domain 2"/>
    <property type="match status" value="1"/>
</dbReference>
<dbReference type="InterPro" id="IPR044554">
    <property type="entry name" value="ANAPC2"/>
</dbReference>
<dbReference type="Pfam" id="PF26557">
    <property type="entry name" value="Cullin_AB"/>
    <property type="match status" value="1"/>
</dbReference>
<dbReference type="GO" id="GO:0070979">
    <property type="term" value="P:protein K11-linked ubiquitination"/>
    <property type="evidence" value="ECO:0007669"/>
    <property type="project" value="TreeGrafter"/>
</dbReference>
<keyword evidence="3" id="KW-0498">Mitosis</keyword>
<dbReference type="GO" id="GO:0051301">
    <property type="term" value="P:cell division"/>
    <property type="evidence" value="ECO:0007669"/>
    <property type="project" value="UniProtKB-KW"/>
</dbReference>
<dbReference type="FunFam" id="1.20.1310.10:FF:000032">
    <property type="entry name" value="Anaphase-promoting complex subunit 2"/>
    <property type="match status" value="1"/>
</dbReference>
<comment type="caution">
    <text evidence="9">The sequence shown here is derived from an EMBL/GenBank/DDBJ whole genome shotgun (WGS) entry which is preliminary data.</text>
</comment>
<evidence type="ECO:0000256" key="3">
    <source>
        <dbReference type="ARBA" id="ARBA00022776"/>
    </source>
</evidence>
<dbReference type="PROSITE" id="PS50069">
    <property type="entry name" value="CULLIN_2"/>
    <property type="match status" value="1"/>
</dbReference>
<evidence type="ECO:0000256" key="6">
    <source>
        <dbReference type="PROSITE-ProRule" id="PRU00330"/>
    </source>
</evidence>
<dbReference type="Proteomes" id="UP000541444">
    <property type="component" value="Unassembled WGS sequence"/>
</dbReference>
<evidence type="ECO:0000313" key="10">
    <source>
        <dbReference type="Proteomes" id="UP000541444"/>
    </source>
</evidence>
<keyword evidence="2" id="KW-0132">Cell division</keyword>
<dbReference type="Gene3D" id="1.10.10.10">
    <property type="entry name" value="Winged helix-like DNA-binding domain superfamily/Winged helix DNA-binding domain"/>
    <property type="match status" value="1"/>
</dbReference>
<dbReference type="InterPro" id="IPR016158">
    <property type="entry name" value="Cullin_homology"/>
</dbReference>
<dbReference type="Gene3D" id="2.170.270.10">
    <property type="entry name" value="SET domain"/>
    <property type="match status" value="1"/>
</dbReference>
<sequence>MLKEISAEILHLYFKERLEDLSTIVAREYEDASGPQVKNDMDLDERINLASHRIQFSENHKLTKVHDLAGDDYRRPILESIKEWIHLPCNVYTNSSREKNKVSKIFRNLTCPDNNNAGNYRNCSNNRNRNNNNRGSGHRSVAVGLLGAAPGPLWQQSTNDGHLNPKFAHSLAIEDLRQSLQHTGRHSKLADSFTSALQYRLLTAGASTNDILHQYVSTIKALRIIDPTGVFLEAVGKPIREFLRGRKDTVKCVVTMLTDGPGGNPNGIGNTGDSLLEELNRDEENQDTAGYDDEFNSDEKEAWIKAECWEPDPVEADPLKGSRSRQKIDILGMIVGIIGSKDQLVNEYRVMLAEKLLNKSDYDIDSKIRTLELFMLHFGKSSMQKCEIMLNDLINSKRTNTNIKATITHSSQGAKQEFSCTDHVEKWQDESLNIPRDVEQMLSDYGKRYSEIKTPRMLLWKKNLGTVKLELQFEGRSVPFTVSPVLAAIIMQFQDCPSWTSTNLATAIGIPVDSLNRNMNFWISKAMRAVMEYFPEGECSPILLWKEIQIAGFTKFERRFPIPKEVGELGGSSTTILTEHPNAILIFSCQGIISESLGKESDSQIFALVDGMTSGNGVNSESCEDLLAADEEEAVASIEEQLLKEMTIYTHSFLDLAIASFVFIKSSLNYIMGMLTACGSLSLDRIHNSLKSRTGAFDLSDWVVNGLRDKSPELAEYVGSVKIGKSEYSGRCLFATKEIEAGTVKTRSLICTLASGECEEVLEVPDISLFRPETEGLTVTEKIEMAKILNILDVNSLTEDAISARVLGKNSDHMIVHTSRDVKTGEEITFAYFDVLSPLKKRRELSKEWGFPCNCQRCKFEEELSCSDDLREIEVAFEFGSDMGAMINKLEEGM</sequence>
<evidence type="ECO:0000259" key="7">
    <source>
        <dbReference type="PROSITE" id="PS50069"/>
    </source>
</evidence>
<dbReference type="InterPro" id="IPR046341">
    <property type="entry name" value="SET_dom_sf"/>
</dbReference>
<dbReference type="EMBL" id="JACGCM010002693">
    <property type="protein sequence ID" value="KAF6136492.1"/>
    <property type="molecule type" value="Genomic_DNA"/>
</dbReference>